<reference evidence="1 2" key="1">
    <citation type="submission" date="2016-12" db="EMBL/GenBank/DDBJ databases">
        <title>The new phylogeny of genus Mycobacterium.</title>
        <authorList>
            <person name="Tortoli E."/>
            <person name="Trovato A."/>
            <person name="Cirillo D.M."/>
        </authorList>
    </citation>
    <scope>NUCLEOTIDE SEQUENCE [LARGE SCALE GENOMIC DNA]</scope>
    <source>
        <strain evidence="1 2">DSM 45069</strain>
    </source>
</reference>
<protein>
    <recommendedName>
        <fullName evidence="3">Kinase</fullName>
    </recommendedName>
</protein>
<dbReference type="Pfam" id="PF13671">
    <property type="entry name" value="AAA_33"/>
    <property type="match status" value="1"/>
</dbReference>
<dbReference type="Gene3D" id="3.40.50.300">
    <property type="entry name" value="P-loop containing nucleotide triphosphate hydrolases"/>
    <property type="match status" value="1"/>
</dbReference>
<name>A0A1W9Z5W4_MYCAI</name>
<accession>A0A1W9Z5W4</accession>
<proteinExistence type="predicted"/>
<dbReference type="EMBL" id="MVHG01000128">
    <property type="protein sequence ID" value="ORA07713.1"/>
    <property type="molecule type" value="Genomic_DNA"/>
</dbReference>
<dbReference type="RefSeq" id="WP_083067280.1">
    <property type="nucleotide sequence ID" value="NZ_MVHG01000128.1"/>
</dbReference>
<dbReference type="InterPro" id="IPR052732">
    <property type="entry name" value="Cell-binding_unc_protein"/>
</dbReference>
<dbReference type="SUPFAM" id="SSF52540">
    <property type="entry name" value="P-loop containing nucleoside triphosphate hydrolases"/>
    <property type="match status" value="1"/>
</dbReference>
<dbReference type="PANTHER" id="PTHR43883:SF1">
    <property type="entry name" value="GLUCONOKINASE"/>
    <property type="match status" value="1"/>
</dbReference>
<organism evidence="1 2">
    <name type="scientific">Mycobacterium arosiense ATCC BAA-1401 = DSM 45069</name>
    <dbReference type="NCBI Taxonomy" id="1265311"/>
    <lineage>
        <taxon>Bacteria</taxon>
        <taxon>Bacillati</taxon>
        <taxon>Actinomycetota</taxon>
        <taxon>Actinomycetes</taxon>
        <taxon>Mycobacteriales</taxon>
        <taxon>Mycobacteriaceae</taxon>
        <taxon>Mycobacterium</taxon>
        <taxon>Mycobacterium avium complex (MAC)</taxon>
    </lineage>
</organism>
<dbReference type="InterPro" id="IPR027417">
    <property type="entry name" value="P-loop_NTPase"/>
</dbReference>
<dbReference type="Proteomes" id="UP000192707">
    <property type="component" value="Unassembled WGS sequence"/>
</dbReference>
<dbReference type="PANTHER" id="PTHR43883">
    <property type="entry name" value="SLR0207 PROTEIN"/>
    <property type="match status" value="1"/>
</dbReference>
<gene>
    <name evidence="1" type="ORF">BST14_26650</name>
</gene>
<evidence type="ECO:0008006" key="3">
    <source>
        <dbReference type="Google" id="ProtNLM"/>
    </source>
</evidence>
<dbReference type="AlphaFoldDB" id="A0A1W9Z5W4"/>
<evidence type="ECO:0000313" key="2">
    <source>
        <dbReference type="Proteomes" id="UP000192707"/>
    </source>
</evidence>
<sequence>MTHAFDPTGPDGHPRIVADLLRPDAYDPPADDVRLHETHSSWVLLAGPYAYKLKKPVNLGFLDFTTIERRRADCEEELRLNRRFSPQMYLRVIEVAERNGHYRIGGEPGSGEPAVWMRRLPEEGMLPAKLARGDVDLRLARRIGRTLAQLHGRAETGPDIDAYGSASSVMANWRENFDQMGPFIGRTVSSDVNDDIRTYVDQFMRNNASLLERRVADGHVRDGHGDLHAASICIDDGQILLFDSLQFAPRYRCADLASEVAFLAMDLEYHGRADLAWAFVDSYVRASGDDGLRDLLDFYTCYRAYVRGKVRSLRLAQIEQTPDGEGHQLIAESRAYFDLAWAHAGGLPRPPMVVTMGLPASGKTTLARCIAGRFGLVHLSSDVARKRMAGIEPTQRGTDAFGSGLYDPAMTRTTYAALRRDAARWLRRGRGVVIDATFGNPTERAQMQTLAHRLGADLHVVLCDADDATLTARLERRASEQGVVSDARIELWPQLRAAFTPPDEQQSVLRVDATQSIEATVEQAVTLLRACYR</sequence>
<dbReference type="SUPFAM" id="SSF56112">
    <property type="entry name" value="Protein kinase-like (PK-like)"/>
    <property type="match status" value="1"/>
</dbReference>
<comment type="caution">
    <text evidence="1">The sequence shown here is derived from an EMBL/GenBank/DDBJ whole genome shotgun (WGS) entry which is preliminary data.</text>
</comment>
<dbReference type="InterPro" id="IPR011009">
    <property type="entry name" value="Kinase-like_dom_sf"/>
</dbReference>
<dbReference type="OrthoDB" id="9810277at2"/>
<evidence type="ECO:0000313" key="1">
    <source>
        <dbReference type="EMBL" id="ORA07713.1"/>
    </source>
</evidence>
<keyword evidence="2" id="KW-1185">Reference proteome</keyword>